<dbReference type="GO" id="GO:0006612">
    <property type="term" value="P:protein targeting to membrane"/>
    <property type="evidence" value="ECO:0007669"/>
    <property type="project" value="TreeGrafter"/>
</dbReference>
<gene>
    <name evidence="10" type="ORF">HERI1096_LOCUS37922</name>
</gene>
<feature type="transmembrane region" description="Helical" evidence="8">
    <location>
        <begin position="112"/>
        <end position="133"/>
    </location>
</feature>
<evidence type="ECO:0000256" key="7">
    <source>
        <dbReference type="ARBA" id="ARBA00038298"/>
    </source>
</evidence>
<evidence type="ECO:0000256" key="1">
    <source>
        <dbReference type="ARBA" id="ARBA00004141"/>
    </source>
</evidence>
<dbReference type="GO" id="GO:0005794">
    <property type="term" value="C:Golgi apparatus"/>
    <property type="evidence" value="ECO:0007669"/>
    <property type="project" value="TreeGrafter"/>
</dbReference>
<dbReference type="Pfam" id="PF01529">
    <property type="entry name" value="DHHC"/>
    <property type="match status" value="1"/>
</dbReference>
<dbReference type="GO" id="GO:0005783">
    <property type="term" value="C:endoplasmic reticulum"/>
    <property type="evidence" value="ECO:0007669"/>
    <property type="project" value="TreeGrafter"/>
</dbReference>
<protein>
    <recommendedName>
        <fullName evidence="8">Palmitoyltransferase</fullName>
        <ecNumber evidence="8">2.3.1.225</ecNumber>
    </recommendedName>
</protein>
<comment type="catalytic activity">
    <reaction evidence="8">
        <text>L-cysteinyl-[protein] + hexadecanoyl-CoA = S-hexadecanoyl-L-cysteinyl-[protein] + CoA</text>
        <dbReference type="Rhea" id="RHEA:36683"/>
        <dbReference type="Rhea" id="RHEA-COMP:10131"/>
        <dbReference type="Rhea" id="RHEA-COMP:11032"/>
        <dbReference type="ChEBI" id="CHEBI:29950"/>
        <dbReference type="ChEBI" id="CHEBI:57287"/>
        <dbReference type="ChEBI" id="CHEBI:57379"/>
        <dbReference type="ChEBI" id="CHEBI:74151"/>
        <dbReference type="EC" id="2.3.1.225"/>
    </reaction>
</comment>
<sequence>MVVWIIEALNFAVHVVMRPIPWNAVSQLVGYSLWALQLACFFRCQLTPVPQVDDAWLARAAAGLEAATVCHRTGQLLPPRARYVRHSGHVVLGFDHYCFWLGSPVGTHNRKYFVLFVCYSAIFCLVGTAHSMYELTHALPMRQVASRPHGSIYAVAFWGIGVPQLAHSAPLACVVTVPRSPDLCPNAHKGQQPFTWLPSRPTSWIVAPYGGLSGFSLAVVVAFFEGAHGRIEWFVRVVQRACQVDGPGCGYALALLVSTVINLLAALVLSGFACFHIGMILKNRSSLKLRDARYDVGYLGNWQQVFGRSMWLWALPLEGNPPLDGGYHWPLNSSVGARSFTRGGGRYLRPTQRGVGERSAMEQKAQ</sequence>
<dbReference type="GO" id="GO:0019706">
    <property type="term" value="F:protein-cysteine S-palmitoyltransferase activity"/>
    <property type="evidence" value="ECO:0007669"/>
    <property type="project" value="UniProtKB-EC"/>
</dbReference>
<evidence type="ECO:0000256" key="4">
    <source>
        <dbReference type="ARBA" id="ARBA00022989"/>
    </source>
</evidence>
<dbReference type="EMBL" id="HBHX01068637">
    <property type="protein sequence ID" value="CAE0149470.1"/>
    <property type="molecule type" value="Transcribed_RNA"/>
</dbReference>
<dbReference type="PANTHER" id="PTHR22883:SF23">
    <property type="entry name" value="PALMITOYLTRANSFERASE ZDHHC6"/>
    <property type="match status" value="1"/>
</dbReference>
<comment type="domain">
    <text evidence="8">The DHHC domain is required for palmitoyltransferase activity.</text>
</comment>
<evidence type="ECO:0000256" key="8">
    <source>
        <dbReference type="RuleBase" id="RU079119"/>
    </source>
</evidence>
<dbReference type="InterPro" id="IPR001594">
    <property type="entry name" value="Palmitoyltrfase_DHHC"/>
</dbReference>
<comment type="similarity">
    <text evidence="7">Belongs to the DHHC palmitoyltransferase family. PFA5 subfamily.</text>
</comment>
<keyword evidence="3 8" id="KW-0812">Transmembrane</keyword>
<dbReference type="PANTHER" id="PTHR22883">
    <property type="entry name" value="ZINC FINGER DHHC DOMAIN CONTAINING PROTEIN"/>
    <property type="match status" value="1"/>
</dbReference>
<evidence type="ECO:0000256" key="5">
    <source>
        <dbReference type="ARBA" id="ARBA00023136"/>
    </source>
</evidence>
<organism evidence="10">
    <name type="scientific">Haptolina ericina</name>
    <dbReference type="NCBI Taxonomy" id="156174"/>
    <lineage>
        <taxon>Eukaryota</taxon>
        <taxon>Haptista</taxon>
        <taxon>Haptophyta</taxon>
        <taxon>Prymnesiophyceae</taxon>
        <taxon>Prymnesiales</taxon>
        <taxon>Prymnesiaceae</taxon>
        <taxon>Haptolina</taxon>
    </lineage>
</organism>
<evidence type="ECO:0000256" key="2">
    <source>
        <dbReference type="ARBA" id="ARBA00022679"/>
    </source>
</evidence>
<evidence type="ECO:0000256" key="6">
    <source>
        <dbReference type="ARBA" id="ARBA00023315"/>
    </source>
</evidence>
<name>A0A7S3C1W8_9EUKA</name>
<feature type="domain" description="Palmitoyltransferase DHHC" evidence="9">
    <location>
        <begin position="67"/>
        <end position="142"/>
    </location>
</feature>
<keyword evidence="5 8" id="KW-0472">Membrane</keyword>
<dbReference type="PROSITE" id="PS50216">
    <property type="entry name" value="DHHC"/>
    <property type="match status" value="1"/>
</dbReference>
<keyword evidence="2 8" id="KW-0808">Transferase</keyword>
<evidence type="ECO:0000313" key="10">
    <source>
        <dbReference type="EMBL" id="CAE0149470.1"/>
    </source>
</evidence>
<keyword evidence="4 8" id="KW-1133">Transmembrane helix</keyword>
<keyword evidence="6 8" id="KW-0012">Acyltransferase</keyword>
<dbReference type="EC" id="2.3.1.225" evidence="8"/>
<proteinExistence type="inferred from homology"/>
<dbReference type="GO" id="GO:0016020">
    <property type="term" value="C:membrane"/>
    <property type="evidence" value="ECO:0007669"/>
    <property type="project" value="UniProtKB-SubCell"/>
</dbReference>
<accession>A0A7S3C1W8</accession>
<dbReference type="InterPro" id="IPR039859">
    <property type="entry name" value="PFA4/ZDH16/20/ERF2-like"/>
</dbReference>
<reference evidence="10" key="1">
    <citation type="submission" date="2021-01" db="EMBL/GenBank/DDBJ databases">
        <authorList>
            <person name="Corre E."/>
            <person name="Pelletier E."/>
            <person name="Niang G."/>
            <person name="Scheremetjew M."/>
            <person name="Finn R."/>
            <person name="Kale V."/>
            <person name="Holt S."/>
            <person name="Cochrane G."/>
            <person name="Meng A."/>
            <person name="Brown T."/>
            <person name="Cohen L."/>
        </authorList>
    </citation>
    <scope>NUCLEOTIDE SEQUENCE</scope>
    <source>
        <strain evidence="10">CCMP281</strain>
    </source>
</reference>
<comment type="subcellular location">
    <subcellularLocation>
        <location evidence="1">Membrane</location>
        <topology evidence="1">Multi-pass membrane protein</topology>
    </subcellularLocation>
</comment>
<evidence type="ECO:0000259" key="9">
    <source>
        <dbReference type="Pfam" id="PF01529"/>
    </source>
</evidence>
<feature type="transmembrane region" description="Helical" evidence="8">
    <location>
        <begin position="204"/>
        <end position="224"/>
    </location>
</feature>
<evidence type="ECO:0000256" key="3">
    <source>
        <dbReference type="ARBA" id="ARBA00022692"/>
    </source>
</evidence>
<dbReference type="AlphaFoldDB" id="A0A7S3C1W8"/>